<dbReference type="NCBIfam" id="TIGR00325">
    <property type="entry name" value="lpxC"/>
    <property type="match status" value="1"/>
</dbReference>
<evidence type="ECO:0000256" key="12">
    <source>
        <dbReference type="HAMAP-Rule" id="MF_00388"/>
    </source>
</evidence>
<keyword evidence="6 12" id="KW-0441">Lipid A biosynthesis</keyword>
<dbReference type="Gene3D" id="3.30.1700.10">
    <property type="entry name" value="lpxc deacetylase, domain 2"/>
    <property type="match status" value="1"/>
</dbReference>
<dbReference type="GO" id="GO:0046872">
    <property type="term" value="F:metal ion binding"/>
    <property type="evidence" value="ECO:0007669"/>
    <property type="project" value="UniProtKB-KW"/>
</dbReference>
<keyword evidence="9 12" id="KW-0862">Zinc</keyword>
<dbReference type="HAMAP" id="MF_00388">
    <property type="entry name" value="LpxC"/>
    <property type="match status" value="1"/>
</dbReference>
<dbReference type="AlphaFoldDB" id="A0A2G6KBV3"/>
<keyword evidence="8 12" id="KW-0378">Hydrolase</keyword>
<comment type="caution">
    <text evidence="13">The sequence shown here is derived from an EMBL/GenBank/DDBJ whole genome shotgun (WGS) entry which is preliminary data.</text>
</comment>
<evidence type="ECO:0000256" key="5">
    <source>
        <dbReference type="ARBA" id="ARBA00022516"/>
    </source>
</evidence>
<feature type="binding site" evidence="12">
    <location>
        <position position="238"/>
    </location>
    <ligand>
        <name>Zn(2+)</name>
        <dbReference type="ChEBI" id="CHEBI:29105"/>
    </ligand>
</feature>
<organism evidence="13 14">
    <name type="scientific">candidate division KSB3 bacterium</name>
    <dbReference type="NCBI Taxonomy" id="2044937"/>
    <lineage>
        <taxon>Bacteria</taxon>
        <taxon>candidate division KSB3</taxon>
    </lineage>
</organism>
<feature type="binding site" evidence="12">
    <location>
        <position position="78"/>
    </location>
    <ligand>
        <name>Zn(2+)</name>
        <dbReference type="ChEBI" id="CHEBI:29105"/>
    </ligand>
</feature>
<evidence type="ECO:0000313" key="13">
    <source>
        <dbReference type="EMBL" id="PIE33115.1"/>
    </source>
</evidence>
<keyword evidence="7 12" id="KW-0479">Metal-binding</keyword>
<dbReference type="Gene3D" id="3.30.230.20">
    <property type="entry name" value="lpxc deacetylase, domain 1"/>
    <property type="match status" value="1"/>
</dbReference>
<dbReference type="SUPFAM" id="SSF54211">
    <property type="entry name" value="Ribosomal protein S5 domain 2-like"/>
    <property type="match status" value="2"/>
</dbReference>
<dbReference type="Pfam" id="PF03331">
    <property type="entry name" value="LpxC"/>
    <property type="match status" value="1"/>
</dbReference>
<dbReference type="EC" id="3.5.1.108" evidence="4 12"/>
<evidence type="ECO:0000256" key="11">
    <source>
        <dbReference type="ARBA" id="ARBA00024535"/>
    </source>
</evidence>
<evidence type="ECO:0000256" key="7">
    <source>
        <dbReference type="ARBA" id="ARBA00022723"/>
    </source>
</evidence>
<evidence type="ECO:0000256" key="9">
    <source>
        <dbReference type="ARBA" id="ARBA00022833"/>
    </source>
</evidence>
<comment type="similarity">
    <text evidence="12">Belongs to the LpxC family.</text>
</comment>
<comment type="pathway">
    <text evidence="3 12">Glycolipid biosynthesis; lipid IV(A) biosynthesis; lipid IV(A) from (3R)-3-hydroxytetradecanoyl-[acyl-carrier-protein] and UDP-N-acetyl-alpha-D-glucosamine: step 2/6.</text>
</comment>
<reference evidence="13 14" key="1">
    <citation type="submission" date="2017-10" db="EMBL/GenBank/DDBJ databases">
        <title>Novel microbial diversity and functional potential in the marine mammal oral microbiome.</title>
        <authorList>
            <person name="Dudek N.K."/>
            <person name="Sun C.L."/>
            <person name="Burstein D."/>
            <person name="Kantor R.S."/>
            <person name="Aliaga Goltsman D.S."/>
            <person name="Bik E.M."/>
            <person name="Thomas B.C."/>
            <person name="Banfield J.F."/>
            <person name="Relman D.A."/>
        </authorList>
    </citation>
    <scope>NUCLEOTIDE SEQUENCE [LARGE SCALE GENOMIC DNA]</scope>
    <source>
        <strain evidence="13">DOLJORAL78_47_16</strain>
    </source>
</reference>
<feature type="binding site" evidence="12">
    <location>
        <position position="234"/>
    </location>
    <ligand>
        <name>Zn(2+)</name>
        <dbReference type="ChEBI" id="CHEBI:29105"/>
    </ligand>
</feature>
<proteinExistence type="inferred from homology"/>
<dbReference type="Proteomes" id="UP000230821">
    <property type="component" value="Unassembled WGS sequence"/>
</dbReference>
<sequence>MYVQKTIKKQVSCSGIGLHTGNPVNMTFKPAAINSGILFKRMDLDGHPILKIHARNIGDLSYATTVGAGEAAIKTIEHVLSAMHALGVTNVLIELDSNEAPVLDGSSSCFIKMLLDAGLTAQNAMNKLIRIQHPIEVRVKDTIISVEPYDGLKMTYTIDFSNPFIGTQTKTFELTPQGYIDDIMRARTFCLYEEIEYLWKMGLSKGGSLDNAVVFAQDRILNDSLRYDDEPVRHKILDLVGDLAFLGHPLLGHIKVYKGGHLLHAKFVKEIFAKPECWTYLVDRKLSPTFYQEDGDHADLFTIPKITQSSSNPQIFV</sequence>
<evidence type="ECO:0000256" key="3">
    <source>
        <dbReference type="ARBA" id="ARBA00005002"/>
    </source>
</evidence>
<feature type="active site" description="Proton donor" evidence="12">
    <location>
        <position position="261"/>
    </location>
</feature>
<name>A0A2G6KBV3_9BACT</name>
<comment type="function">
    <text evidence="2 12">Catalyzes the hydrolysis of UDP-3-O-myristoyl-N-acetylglucosamine to form UDP-3-O-myristoylglucosamine and acetate, the committed step in lipid A biosynthesis.</text>
</comment>
<dbReference type="UniPathway" id="UPA00359">
    <property type="reaction ID" value="UER00478"/>
</dbReference>
<dbReference type="InterPro" id="IPR020568">
    <property type="entry name" value="Ribosomal_Su5_D2-typ_SF"/>
</dbReference>
<dbReference type="GO" id="GO:0009245">
    <property type="term" value="P:lipid A biosynthetic process"/>
    <property type="evidence" value="ECO:0007669"/>
    <property type="project" value="UniProtKB-UniRule"/>
</dbReference>
<evidence type="ECO:0000256" key="6">
    <source>
        <dbReference type="ARBA" id="ARBA00022556"/>
    </source>
</evidence>
<evidence type="ECO:0000256" key="4">
    <source>
        <dbReference type="ARBA" id="ARBA00012745"/>
    </source>
</evidence>
<protein>
    <recommendedName>
        <fullName evidence="4 12">UDP-3-O-acyl-N-acetylglucosamine deacetylase</fullName>
        <shortName evidence="12">UDP-3-O-acyl-GlcNAc deacetylase</shortName>
        <ecNumber evidence="4 12">3.5.1.108</ecNumber>
    </recommendedName>
    <alternativeName>
        <fullName evidence="12">UDP-3-O-[R-3-hydroxymyristoyl]-N-acetylglucosamine deacetylase</fullName>
    </alternativeName>
</protein>
<evidence type="ECO:0000256" key="8">
    <source>
        <dbReference type="ARBA" id="ARBA00022801"/>
    </source>
</evidence>
<keyword evidence="5 12" id="KW-0444">Lipid biosynthesis</keyword>
<evidence type="ECO:0000313" key="14">
    <source>
        <dbReference type="Proteomes" id="UP000230821"/>
    </source>
</evidence>
<keyword evidence="10 12" id="KW-0443">Lipid metabolism</keyword>
<evidence type="ECO:0000256" key="2">
    <source>
        <dbReference type="ARBA" id="ARBA00002923"/>
    </source>
</evidence>
<dbReference type="InterPro" id="IPR004463">
    <property type="entry name" value="UDP-acyl_GlcNac_deAcase"/>
</dbReference>
<evidence type="ECO:0000256" key="10">
    <source>
        <dbReference type="ARBA" id="ARBA00023098"/>
    </source>
</evidence>
<dbReference type="InterPro" id="IPR015870">
    <property type="entry name" value="UDP-acyl_N-AcGlcN_deAcase_N"/>
</dbReference>
<dbReference type="PANTHER" id="PTHR33694:SF1">
    <property type="entry name" value="UDP-3-O-ACYL-N-ACETYLGLUCOSAMINE DEACETYLASE 1, MITOCHONDRIAL-RELATED"/>
    <property type="match status" value="1"/>
</dbReference>
<dbReference type="GO" id="GO:0103117">
    <property type="term" value="F:UDP-3-O-acyl-N-acetylglucosamine deacetylase activity"/>
    <property type="evidence" value="ECO:0007669"/>
    <property type="project" value="UniProtKB-UniRule"/>
</dbReference>
<dbReference type="InterPro" id="IPR011334">
    <property type="entry name" value="UDP-acyl_GlcNac_deAcase_C"/>
</dbReference>
<comment type="cofactor">
    <cofactor evidence="1 12">
        <name>Zn(2+)</name>
        <dbReference type="ChEBI" id="CHEBI:29105"/>
    </cofactor>
</comment>
<dbReference type="PANTHER" id="PTHR33694">
    <property type="entry name" value="UDP-3-O-ACYL-N-ACETYLGLUCOSAMINE DEACETYLASE 1, MITOCHONDRIAL-RELATED"/>
    <property type="match status" value="1"/>
</dbReference>
<evidence type="ECO:0000256" key="1">
    <source>
        <dbReference type="ARBA" id="ARBA00001947"/>
    </source>
</evidence>
<dbReference type="EMBL" id="PDSK01000103">
    <property type="protein sequence ID" value="PIE33115.1"/>
    <property type="molecule type" value="Genomic_DNA"/>
</dbReference>
<dbReference type="GO" id="GO:0016020">
    <property type="term" value="C:membrane"/>
    <property type="evidence" value="ECO:0007669"/>
    <property type="project" value="GOC"/>
</dbReference>
<comment type="catalytic activity">
    <reaction evidence="11 12">
        <text>a UDP-3-O-[(3R)-3-hydroxyacyl]-N-acetyl-alpha-D-glucosamine + H2O = a UDP-3-O-[(3R)-3-hydroxyacyl]-alpha-D-glucosamine + acetate</text>
        <dbReference type="Rhea" id="RHEA:67816"/>
        <dbReference type="ChEBI" id="CHEBI:15377"/>
        <dbReference type="ChEBI" id="CHEBI:30089"/>
        <dbReference type="ChEBI" id="CHEBI:137740"/>
        <dbReference type="ChEBI" id="CHEBI:173225"/>
        <dbReference type="EC" id="3.5.1.108"/>
    </reaction>
</comment>
<gene>
    <name evidence="12 13" type="primary">lpxC</name>
    <name evidence="13" type="ORF">CSA56_13095</name>
</gene>
<accession>A0A2G6KBV3</accession>